<feature type="compositionally biased region" description="Polar residues" evidence="1">
    <location>
        <begin position="419"/>
        <end position="430"/>
    </location>
</feature>
<dbReference type="InterPro" id="IPR018822">
    <property type="entry name" value="UPF0646"/>
</dbReference>
<comment type="caution">
    <text evidence="2">The sequence shown here is derived from an EMBL/GenBank/DDBJ whole genome shotgun (WGS) entry which is preliminary data.</text>
</comment>
<dbReference type="Pfam" id="PF10336">
    <property type="entry name" value="DUF2420"/>
    <property type="match status" value="1"/>
</dbReference>
<feature type="compositionally biased region" description="Acidic residues" evidence="1">
    <location>
        <begin position="605"/>
        <end position="621"/>
    </location>
</feature>
<feature type="compositionally biased region" description="Polar residues" evidence="1">
    <location>
        <begin position="61"/>
        <end position="71"/>
    </location>
</feature>
<organism evidence="2 3">
    <name type="scientific">Ramalina farinacea</name>
    <dbReference type="NCBI Taxonomy" id="258253"/>
    <lineage>
        <taxon>Eukaryota</taxon>
        <taxon>Fungi</taxon>
        <taxon>Dikarya</taxon>
        <taxon>Ascomycota</taxon>
        <taxon>Pezizomycotina</taxon>
        <taxon>Lecanoromycetes</taxon>
        <taxon>OSLEUM clade</taxon>
        <taxon>Lecanoromycetidae</taxon>
        <taxon>Lecanorales</taxon>
        <taxon>Lecanorineae</taxon>
        <taxon>Ramalinaceae</taxon>
        <taxon>Ramalina</taxon>
    </lineage>
</organism>
<dbReference type="Proteomes" id="UP001161017">
    <property type="component" value="Unassembled WGS sequence"/>
</dbReference>
<sequence length="845" mass="92332">MISLRGFALAQTWNEDAMELSYDADSTSRQEDEIEIDLDLTDGNLQDVADEDMVESFADFQPSSNQHSHSNVQDDDGFATERHVPESKQSTIDHSESTGISAAQYRRDVDDQDQGEEEDVIVDDLLDETDDATGTLKDMGGGGDPSGSSAPHDGIEELDNESPIPLEQLHADGDTQVANRHILPSDLLTRDLDKDYQETAVATRLSRGDERSFGADRVRSPATTQIAGAEFPGSDRLTAFDSVPTAPQPPAKSSSPTFVSPPRSPPQRASIRVPIHVTYQETEMSLFPSFDPDQEHAQTYLLEDDNLVYQRIKILMQACRSVLGDSITADDELILSLPEIDLHITEPSTPEMDMSLSDVVDLHVQLHANDGREETPSIYLNLTSRPNQFNRWTQLKAAVREGKGIKSIQMATSFNYDNTESFPVQDTGESAVSKANEISSEKDERRVNPLGKKSPSSAAVEEIVDENVYPDPVEDLPSHGNSDGLLGNEDSTRASSDAAAYMEARRTSTSTLVEVLASSNQKPYPRSDSEDGRKGEDTQGQDNIQESPDSPHVPFSQDENSSDQKNGLNKTNSDGAFNHWVDEDGYVTEHVVEQENERAKAVDSNPDEIEDLDDWDEEEDREAAPDEYGNASGSIPLTESHEVFTKITNSVDDQFSAHDENTDDHENVYDDQRPSDQPSVYMAQDCEVPQTYDAGSADDRLPGEDRTPTGTSKAASSAPRDDEHQQDASEPFVTGPMSSGNADTVNVGESSTAITDNEAGEATRSAGIEDTKDFALSGSLDVAASDEDGTIFDNEQLPGNIVNHSTSDNPPALASPMLKRPRNASEDEPSTGADLHDDAKRRFPK</sequence>
<feature type="compositionally biased region" description="Basic and acidic residues" evidence="1">
    <location>
        <begin position="834"/>
        <end position="845"/>
    </location>
</feature>
<feature type="compositionally biased region" description="Polar residues" evidence="1">
    <location>
        <begin position="507"/>
        <end position="522"/>
    </location>
</feature>
<protein>
    <submittedName>
        <fullName evidence="2">Uncharacterized protein</fullName>
    </submittedName>
</protein>
<reference evidence="2" key="1">
    <citation type="journal article" date="2023" name="Genome Biol. Evol.">
        <title>First Whole Genome Sequence and Flow Cytometry Genome Size Data for the Lichen-Forming Fungus Ramalina farinacea (Ascomycota).</title>
        <authorList>
            <person name="Llewellyn T."/>
            <person name="Mian S."/>
            <person name="Hill R."/>
            <person name="Leitch I.J."/>
            <person name="Gaya E."/>
        </authorList>
    </citation>
    <scope>NUCLEOTIDE SEQUENCE</scope>
    <source>
        <strain evidence="2">LIQ254RAFAR</strain>
    </source>
</reference>
<feature type="region of interest" description="Disordered" evidence="1">
    <location>
        <begin position="53"/>
        <end position="159"/>
    </location>
</feature>
<feature type="compositionally biased region" description="Basic and acidic residues" evidence="1">
    <location>
        <begin position="697"/>
        <end position="707"/>
    </location>
</feature>
<evidence type="ECO:0000313" key="3">
    <source>
        <dbReference type="Proteomes" id="UP001161017"/>
    </source>
</evidence>
<feature type="compositionally biased region" description="Basic and acidic residues" evidence="1">
    <location>
        <begin position="79"/>
        <end position="96"/>
    </location>
</feature>
<feature type="compositionally biased region" description="Basic and acidic residues" evidence="1">
    <location>
        <begin position="590"/>
        <end position="601"/>
    </location>
</feature>
<feature type="compositionally biased region" description="Acidic residues" evidence="1">
    <location>
        <begin position="110"/>
        <end position="131"/>
    </location>
</feature>
<evidence type="ECO:0000313" key="2">
    <source>
        <dbReference type="EMBL" id="MDI1487792.1"/>
    </source>
</evidence>
<feature type="region of interest" description="Disordered" evidence="1">
    <location>
        <begin position="790"/>
        <end position="845"/>
    </location>
</feature>
<feature type="compositionally biased region" description="Basic and acidic residues" evidence="1">
    <location>
        <begin position="655"/>
        <end position="674"/>
    </location>
</feature>
<dbReference type="AlphaFoldDB" id="A0AA43QL38"/>
<feature type="compositionally biased region" description="Polar residues" evidence="1">
    <location>
        <begin position="557"/>
        <end position="575"/>
    </location>
</feature>
<evidence type="ECO:0000256" key="1">
    <source>
        <dbReference type="SAM" id="MobiDB-lite"/>
    </source>
</evidence>
<feature type="region of interest" description="Disordered" evidence="1">
    <location>
        <begin position="228"/>
        <end position="269"/>
    </location>
</feature>
<name>A0AA43QL38_9LECA</name>
<accession>A0AA43QL38</accession>
<feature type="compositionally biased region" description="Polar residues" evidence="1">
    <location>
        <begin position="538"/>
        <end position="548"/>
    </location>
</feature>
<feature type="compositionally biased region" description="Basic and acidic residues" evidence="1">
    <location>
        <begin position="525"/>
        <end position="537"/>
    </location>
</feature>
<feature type="compositionally biased region" description="Polar residues" evidence="1">
    <location>
        <begin position="736"/>
        <end position="755"/>
    </location>
</feature>
<proteinExistence type="predicted"/>
<feature type="region of interest" description="Disordered" evidence="1">
    <location>
        <begin position="419"/>
        <end position="771"/>
    </location>
</feature>
<gene>
    <name evidence="2" type="ORF">OHK93_007064</name>
</gene>
<keyword evidence="3" id="KW-1185">Reference proteome</keyword>
<dbReference type="EMBL" id="JAPUFD010000006">
    <property type="protein sequence ID" value="MDI1487792.1"/>
    <property type="molecule type" value="Genomic_DNA"/>
</dbReference>